<dbReference type="AlphaFoldDB" id="A0A6A4CHN7"/>
<reference evidence="3 5" key="1">
    <citation type="submission" date="2018-08" db="EMBL/GenBank/DDBJ databases">
        <title>Genomic investigation of the strawberry pathogen Phytophthora fragariae indicates pathogenicity is determined by transcriptional variation in three key races.</title>
        <authorList>
            <person name="Adams T.M."/>
            <person name="Armitage A.D."/>
            <person name="Sobczyk M.K."/>
            <person name="Bates H.J."/>
            <person name="Dunwell J.M."/>
            <person name="Nellist C.F."/>
            <person name="Harrison R.J."/>
        </authorList>
    </citation>
    <scope>NUCLEOTIDE SEQUENCE [LARGE SCALE GENOMIC DNA]</scope>
    <source>
        <strain evidence="2 4">SCRP249</strain>
        <strain evidence="1 6">SCRP324</strain>
        <strain evidence="3 5">SCRP333</strain>
    </source>
</reference>
<dbReference type="EMBL" id="QXFU01003294">
    <property type="protein sequence ID" value="KAE8976611.1"/>
    <property type="molecule type" value="Genomic_DNA"/>
</dbReference>
<dbReference type="Proteomes" id="UP000434957">
    <property type="component" value="Unassembled WGS sequence"/>
</dbReference>
<evidence type="ECO:0000313" key="5">
    <source>
        <dbReference type="Proteomes" id="UP000434957"/>
    </source>
</evidence>
<comment type="caution">
    <text evidence="3">The sequence shown here is derived from an EMBL/GenBank/DDBJ whole genome shotgun (WGS) entry which is preliminary data.</text>
</comment>
<dbReference type="Proteomes" id="UP000429607">
    <property type="component" value="Unassembled WGS sequence"/>
</dbReference>
<accession>A0A6A4CHN7</accession>
<evidence type="ECO:0000313" key="3">
    <source>
        <dbReference type="EMBL" id="KAE9286959.1"/>
    </source>
</evidence>
<organism evidence="3 5">
    <name type="scientific">Phytophthora rubi</name>
    <dbReference type="NCBI Taxonomy" id="129364"/>
    <lineage>
        <taxon>Eukaryota</taxon>
        <taxon>Sar</taxon>
        <taxon>Stramenopiles</taxon>
        <taxon>Oomycota</taxon>
        <taxon>Peronosporomycetes</taxon>
        <taxon>Peronosporales</taxon>
        <taxon>Peronosporaceae</taxon>
        <taxon>Phytophthora</taxon>
    </lineage>
</organism>
<sequence length="53" mass="5746">MIELIAESDEATAYVRRGTLRKTFAAIVDDLISSGTSSNGTFLTAKEYAFKVS</sequence>
<dbReference type="Proteomes" id="UP000435112">
    <property type="component" value="Unassembled WGS sequence"/>
</dbReference>
<evidence type="ECO:0000313" key="6">
    <source>
        <dbReference type="Proteomes" id="UP000435112"/>
    </source>
</evidence>
<evidence type="ECO:0000313" key="4">
    <source>
        <dbReference type="Proteomes" id="UP000429607"/>
    </source>
</evidence>
<name>A0A6A4CHN7_9STRA</name>
<dbReference type="EMBL" id="QXFV01003305">
    <property type="protein sequence ID" value="KAE8977974.1"/>
    <property type="molecule type" value="Genomic_DNA"/>
</dbReference>
<evidence type="ECO:0000313" key="1">
    <source>
        <dbReference type="EMBL" id="KAE8976611.1"/>
    </source>
</evidence>
<proteinExistence type="predicted"/>
<gene>
    <name evidence="2" type="ORF">PR001_g24977</name>
    <name evidence="1" type="ORF">PR002_g25268</name>
    <name evidence="3" type="ORF">PR003_g26177</name>
</gene>
<keyword evidence="5" id="KW-1185">Reference proteome</keyword>
<protein>
    <submittedName>
        <fullName evidence="3">Uncharacterized protein</fullName>
    </submittedName>
</protein>
<dbReference type="EMBL" id="QXFT01003324">
    <property type="protein sequence ID" value="KAE9286959.1"/>
    <property type="molecule type" value="Genomic_DNA"/>
</dbReference>
<evidence type="ECO:0000313" key="2">
    <source>
        <dbReference type="EMBL" id="KAE8977974.1"/>
    </source>
</evidence>